<name>A0A9Q0LT81_ANAIG</name>
<reference evidence="4" key="1">
    <citation type="submission" date="2022-10" db="EMBL/GenBank/DDBJ databases">
        <title>Novel sulphate-reducing endosymbionts in the free-living metamonad Anaeramoeba.</title>
        <authorList>
            <person name="Jerlstrom-Hultqvist J."/>
            <person name="Cepicka I."/>
            <person name="Gallot-Lavallee L."/>
            <person name="Salas-Leiva D."/>
            <person name="Curtis B.A."/>
            <person name="Zahonova K."/>
            <person name="Pipaliya S."/>
            <person name="Dacks J."/>
            <person name="Roger A.J."/>
        </authorList>
    </citation>
    <scope>NUCLEOTIDE SEQUENCE</scope>
    <source>
        <strain evidence="4">BMAN</strain>
    </source>
</reference>
<dbReference type="Pfam" id="PF23436">
    <property type="entry name" value="RabGap-TBC_2"/>
    <property type="match status" value="1"/>
</dbReference>
<dbReference type="AlphaFoldDB" id="A0A9Q0LT81"/>
<dbReference type="OrthoDB" id="294251at2759"/>
<feature type="transmembrane region" description="Helical" evidence="2">
    <location>
        <begin position="74"/>
        <end position="93"/>
    </location>
</feature>
<dbReference type="InterPro" id="IPR000195">
    <property type="entry name" value="Rab-GAP-TBC_dom"/>
</dbReference>
<dbReference type="InterPro" id="IPR035969">
    <property type="entry name" value="Rab-GAP_TBC_sf"/>
</dbReference>
<feature type="transmembrane region" description="Helical" evidence="2">
    <location>
        <begin position="49"/>
        <end position="68"/>
    </location>
</feature>
<gene>
    <name evidence="4" type="ORF">M0811_04857</name>
</gene>
<dbReference type="EMBL" id="JAPDFW010000053">
    <property type="protein sequence ID" value="KAJ5078532.1"/>
    <property type="molecule type" value="Genomic_DNA"/>
</dbReference>
<dbReference type="PANTHER" id="PTHR47219">
    <property type="entry name" value="RAB GTPASE-ACTIVATING PROTEIN 1-LIKE"/>
    <property type="match status" value="1"/>
</dbReference>
<keyword evidence="2" id="KW-0812">Transmembrane</keyword>
<keyword evidence="5" id="KW-1185">Reference proteome</keyword>
<dbReference type="InterPro" id="IPR050302">
    <property type="entry name" value="Rab_GAP_TBC_domain"/>
</dbReference>
<evidence type="ECO:0000259" key="3">
    <source>
        <dbReference type="PROSITE" id="PS50086"/>
    </source>
</evidence>
<comment type="caution">
    <text evidence="4">The sequence shown here is derived from an EMBL/GenBank/DDBJ whole genome shotgun (WGS) entry which is preliminary data.</text>
</comment>
<accession>A0A9Q0LT81</accession>
<dbReference type="Gene3D" id="1.10.472.80">
    <property type="entry name" value="Ypt/Rab-GAP domain of gyp1p, domain 3"/>
    <property type="match status" value="1"/>
</dbReference>
<organism evidence="4 5">
    <name type="scientific">Anaeramoeba ignava</name>
    <name type="common">Anaerobic marine amoeba</name>
    <dbReference type="NCBI Taxonomy" id="1746090"/>
    <lineage>
        <taxon>Eukaryota</taxon>
        <taxon>Metamonada</taxon>
        <taxon>Anaeramoebidae</taxon>
        <taxon>Anaeramoeba</taxon>
    </lineage>
</organism>
<dbReference type="GO" id="GO:0005096">
    <property type="term" value="F:GTPase activator activity"/>
    <property type="evidence" value="ECO:0007669"/>
    <property type="project" value="TreeGrafter"/>
</dbReference>
<dbReference type="GO" id="GO:0031267">
    <property type="term" value="F:small GTPase binding"/>
    <property type="evidence" value="ECO:0007669"/>
    <property type="project" value="TreeGrafter"/>
</dbReference>
<dbReference type="Proteomes" id="UP001149090">
    <property type="component" value="Unassembled WGS sequence"/>
</dbReference>
<feature type="region of interest" description="Disordered" evidence="1">
    <location>
        <begin position="147"/>
        <end position="167"/>
    </location>
</feature>
<evidence type="ECO:0000313" key="5">
    <source>
        <dbReference type="Proteomes" id="UP001149090"/>
    </source>
</evidence>
<evidence type="ECO:0000256" key="2">
    <source>
        <dbReference type="SAM" id="Phobius"/>
    </source>
</evidence>
<dbReference type="PROSITE" id="PS50086">
    <property type="entry name" value="TBC_RABGAP"/>
    <property type="match status" value="1"/>
</dbReference>
<dbReference type="SUPFAM" id="SSF47923">
    <property type="entry name" value="Ypt/Rab-GAP domain of gyp1p"/>
    <property type="match status" value="1"/>
</dbReference>
<evidence type="ECO:0000313" key="4">
    <source>
        <dbReference type="EMBL" id="KAJ5078532.1"/>
    </source>
</evidence>
<protein>
    <submittedName>
        <fullName evidence="4">Rab-gtpase-tbc domain-containing protein-related</fullName>
    </submittedName>
</protein>
<feature type="domain" description="Rab-GAP TBC" evidence="3">
    <location>
        <begin position="1"/>
        <end position="78"/>
    </location>
</feature>
<proteinExistence type="predicted"/>
<keyword evidence="2" id="KW-1133">Transmembrane helix</keyword>
<sequence>MEKFHMNRLYLDGFPLVVQELYQWDRMLEKLDKKLFLHLKKQGVISSMYASKWFLTIFASTFSFSIVIRIWDNYIYDGIIFVFQTAFAILKLFRKSLLKMDFEKLLGFLQNIQLQEIKEEELISTALSVNISHKDLAIWADEHAKQLQKQEKEKEKEKEEKQEKEKN</sequence>
<dbReference type="PANTHER" id="PTHR47219:SF9">
    <property type="entry name" value="GTPASE ACTIVATING PROTEIN AND CENTROSOME-ASSOCIATED, ISOFORM B"/>
    <property type="match status" value="1"/>
</dbReference>
<dbReference type="OMA" id="SIVIRIW"/>
<evidence type="ECO:0000256" key="1">
    <source>
        <dbReference type="SAM" id="MobiDB-lite"/>
    </source>
</evidence>
<keyword evidence="2" id="KW-0472">Membrane</keyword>